<reference evidence="3 4" key="1">
    <citation type="journal article" date="2013" name="Curr. Biol.">
        <title>The Genome of the Foraminiferan Reticulomyxa filosa.</title>
        <authorList>
            <person name="Glockner G."/>
            <person name="Hulsmann N."/>
            <person name="Schleicher M."/>
            <person name="Noegel A.A."/>
            <person name="Eichinger L."/>
            <person name="Gallinger C."/>
            <person name="Pawlowski J."/>
            <person name="Sierra R."/>
            <person name="Euteneuer U."/>
            <person name="Pillet L."/>
            <person name="Moustafa A."/>
            <person name="Platzer M."/>
            <person name="Groth M."/>
            <person name="Szafranski K."/>
            <person name="Schliwa M."/>
        </authorList>
    </citation>
    <scope>NUCLEOTIDE SEQUENCE [LARGE SCALE GENOMIC DNA]</scope>
</reference>
<evidence type="ECO:0000313" key="3">
    <source>
        <dbReference type="EMBL" id="ETO10044.1"/>
    </source>
</evidence>
<keyword evidence="1" id="KW-0175">Coiled coil</keyword>
<organism evidence="3 4">
    <name type="scientific">Reticulomyxa filosa</name>
    <dbReference type="NCBI Taxonomy" id="46433"/>
    <lineage>
        <taxon>Eukaryota</taxon>
        <taxon>Sar</taxon>
        <taxon>Rhizaria</taxon>
        <taxon>Retaria</taxon>
        <taxon>Foraminifera</taxon>
        <taxon>Monothalamids</taxon>
        <taxon>Reticulomyxidae</taxon>
        <taxon>Reticulomyxa</taxon>
    </lineage>
</organism>
<proteinExistence type="predicted"/>
<evidence type="ECO:0000313" key="4">
    <source>
        <dbReference type="Proteomes" id="UP000023152"/>
    </source>
</evidence>
<dbReference type="AlphaFoldDB" id="X6M806"/>
<dbReference type="Proteomes" id="UP000023152">
    <property type="component" value="Unassembled WGS sequence"/>
</dbReference>
<feature type="region of interest" description="Disordered" evidence="2">
    <location>
        <begin position="1"/>
        <end position="73"/>
    </location>
</feature>
<dbReference type="EMBL" id="ASPP01023696">
    <property type="protein sequence ID" value="ETO10044.1"/>
    <property type="molecule type" value="Genomic_DNA"/>
</dbReference>
<name>X6M806_RETFI</name>
<feature type="compositionally biased region" description="Basic and acidic residues" evidence="2">
    <location>
        <begin position="11"/>
        <end position="24"/>
    </location>
</feature>
<feature type="coiled-coil region" evidence="1">
    <location>
        <begin position="119"/>
        <end position="174"/>
    </location>
</feature>
<sequence length="177" mass="20798">MSAHESNSDAENSKPRLKERDDGKSRKKAEKREQRKARRKLSNASLDPNLFRKLTTTKHIRQNTKVEGPNSMTREELTAYESLRQQQQKGALPQSFGNYGNEVNSNTNMIDIRDIEPYVTQLLEQKQQIADELKESQDSHDDLQRRHDELHDLVNDYQKQLEKLHSEKEQHLHEIQL</sequence>
<gene>
    <name evidence="3" type="ORF">RFI_27327</name>
</gene>
<feature type="non-terminal residue" evidence="3">
    <location>
        <position position="177"/>
    </location>
</feature>
<keyword evidence="4" id="KW-1185">Reference proteome</keyword>
<comment type="caution">
    <text evidence="3">The sequence shown here is derived from an EMBL/GenBank/DDBJ whole genome shotgun (WGS) entry which is preliminary data.</text>
</comment>
<feature type="compositionally biased region" description="Basic residues" evidence="2">
    <location>
        <begin position="25"/>
        <end position="41"/>
    </location>
</feature>
<evidence type="ECO:0000256" key="1">
    <source>
        <dbReference type="SAM" id="Coils"/>
    </source>
</evidence>
<accession>X6M806</accession>
<evidence type="ECO:0000256" key="2">
    <source>
        <dbReference type="SAM" id="MobiDB-lite"/>
    </source>
</evidence>
<protein>
    <submittedName>
        <fullName evidence="3">Uncharacterized protein</fullName>
    </submittedName>
</protein>